<dbReference type="SUPFAM" id="SSF50998">
    <property type="entry name" value="Quinoprotein alcohol dehydrogenase-like"/>
    <property type="match status" value="1"/>
</dbReference>
<evidence type="ECO:0000313" key="4">
    <source>
        <dbReference type="Proteomes" id="UP000674318"/>
    </source>
</evidence>
<dbReference type="InterPro" id="IPR036372">
    <property type="entry name" value="BEACH_dom_sf"/>
</dbReference>
<feature type="domain" description="BEACH" evidence="1">
    <location>
        <begin position="255"/>
        <end position="542"/>
    </location>
</feature>
<dbReference type="CDD" id="cd06071">
    <property type="entry name" value="Beach"/>
    <property type="match status" value="1"/>
</dbReference>
<dbReference type="InterPro" id="IPR015943">
    <property type="entry name" value="WD40/YVTN_repeat-like_dom_sf"/>
</dbReference>
<dbReference type="EMBL" id="JAFJZO010000023">
    <property type="protein sequence ID" value="KAG5504498.1"/>
    <property type="molecule type" value="Genomic_DNA"/>
</dbReference>
<dbReference type="RefSeq" id="XP_067757121.1">
    <property type="nucleotide sequence ID" value="XM_067900921.1"/>
</dbReference>
<evidence type="ECO:0000259" key="1">
    <source>
        <dbReference type="PROSITE" id="PS50197"/>
    </source>
</evidence>
<dbReference type="PROSITE" id="PS51783">
    <property type="entry name" value="PH_BEACH"/>
    <property type="match status" value="1"/>
</dbReference>
<feature type="domain" description="BEACH-type PH" evidence="2">
    <location>
        <begin position="152"/>
        <end position="251"/>
    </location>
</feature>
<dbReference type="Gene3D" id="1.10.1540.10">
    <property type="entry name" value="BEACH domain"/>
    <property type="match status" value="1"/>
</dbReference>
<dbReference type="SUPFAM" id="SSF81837">
    <property type="entry name" value="BEACH domain"/>
    <property type="match status" value="1"/>
</dbReference>
<reference evidence="3 4" key="1">
    <citation type="submission" date="2021-02" db="EMBL/GenBank/DDBJ databases">
        <title>Porcisia hertigi Genome sequencing and assembly.</title>
        <authorList>
            <person name="Almutairi H."/>
            <person name="Gatherer D."/>
        </authorList>
    </citation>
    <scope>NUCLEOTIDE SEQUENCE [LARGE SCALE GENOMIC DNA]</scope>
    <source>
        <strain evidence="3 4">C119</strain>
    </source>
</reference>
<gene>
    <name evidence="3" type="ORF">JKF63_04950</name>
</gene>
<accession>A0A836IN03</accession>
<dbReference type="Pfam" id="PF02138">
    <property type="entry name" value="Beach"/>
    <property type="match status" value="1"/>
</dbReference>
<dbReference type="Proteomes" id="UP000674318">
    <property type="component" value="Unassembled WGS sequence"/>
</dbReference>
<dbReference type="AlphaFoldDB" id="A0A836IN03"/>
<protein>
    <recommendedName>
        <fullName evidence="5">Neutral sphingomyelinase activation associated factor-like protein</fullName>
    </recommendedName>
</protein>
<dbReference type="InterPro" id="IPR050865">
    <property type="entry name" value="BEACH_Domain"/>
</dbReference>
<dbReference type="PROSITE" id="PS50197">
    <property type="entry name" value="BEACH"/>
    <property type="match status" value="1"/>
</dbReference>
<dbReference type="InterPro" id="IPR023362">
    <property type="entry name" value="PH-BEACH_dom"/>
</dbReference>
<dbReference type="PANTHER" id="PTHR13743">
    <property type="entry name" value="BEIGE/BEACH-RELATED"/>
    <property type="match status" value="1"/>
</dbReference>
<dbReference type="KEGG" id="phet:94290998"/>
<dbReference type="InterPro" id="IPR000409">
    <property type="entry name" value="BEACH_dom"/>
</dbReference>
<dbReference type="Gene3D" id="2.130.10.10">
    <property type="entry name" value="YVTN repeat-like/Quinoprotein amine dehydrogenase"/>
    <property type="match status" value="1"/>
</dbReference>
<proteinExistence type="predicted"/>
<keyword evidence="4" id="KW-1185">Reference proteome</keyword>
<comment type="caution">
    <text evidence="3">The sequence shown here is derived from an EMBL/GenBank/DDBJ whole genome shotgun (WGS) entry which is preliminary data.</text>
</comment>
<dbReference type="SMART" id="SM01026">
    <property type="entry name" value="Beach"/>
    <property type="match status" value="1"/>
</dbReference>
<sequence>MRRRSSRLTLYWLADKEWFLGEDECVRLSSRWAPFLNTSTRGTLSLASEHLFFDDGGPNIVVFPLSKVTGAQVELFEEYISVTFACKSALQREVLTPPNEKHSIPGICTQYQNKEVWVFHFSRTSEWVVESIRSLFSRHRIEDILSRREVALQSASTAVSFCVRRQVPMREQRGVLYIGDVDLVFEPLFPLPAHGVVTLDRHLCRHTFARWIIFEAVGLDVYTSDSVDVAPALSLVFKNPSERDQAVHLLARRLGVPPYHVSIQAVVEAWRKHFMSTYEYLLHLNKWGSRCANDASQYPIFPWILADYTSSELDISQASTFRDLSKPIGALSPSRLAFLKERAEFLREAEETAYLYSAHYSSAGIVAYYLVRPHPELLLSIQGGSLDLPERIMESIPQLWKSITSNSSNFRELIPQFFNDQFLTMCGPPVLPLGFHADGSPVATYIKLPPWAKSSDDFLRQHRNALESDIVSASIHLWIDLVFGVAQTGERACAAANLFHPFCYPQPKKQVSVPGLHLSSHEYAREFGNVPIQLFADAHPPRMESMHAPVSTTEALEACGCSREFAGQQRILRMMEELQFMDDAIAVVDSENRPEEGTHGLPTHAADLTIVSSTPLACRSSRFIALGYAPGEQPTSQMAKLLVVGSDQHTATLFDVATGCRIRSFPDFDGLITTAAFHDGSMFVFTDNTSCYVLSLTSNVVAHFTAAVTTAPVIHACFASQLVVLADSNAQLSCWTPPRGASPFVFESPHSLTSEASSRVASMGSSADGDVVVAATEELEVFVFHGGTCYQCMLEKGSAGSKVLHVIPAERPTLFWVCFVAEAVLYDLGGFALKHLAYTPVSMMACPRVANQVYPHSARMDRKTHQVFQLLHTGAHAVPLPCSAFRSLQMCSAGNLIAFVGTTIEDAELPVVLTVAELTAQPPG</sequence>
<evidence type="ECO:0000259" key="2">
    <source>
        <dbReference type="PROSITE" id="PS51783"/>
    </source>
</evidence>
<organism evidence="3 4">
    <name type="scientific">Porcisia hertigi</name>
    <dbReference type="NCBI Taxonomy" id="2761500"/>
    <lineage>
        <taxon>Eukaryota</taxon>
        <taxon>Discoba</taxon>
        <taxon>Euglenozoa</taxon>
        <taxon>Kinetoplastea</taxon>
        <taxon>Metakinetoplastina</taxon>
        <taxon>Trypanosomatida</taxon>
        <taxon>Trypanosomatidae</taxon>
        <taxon>Leishmaniinae</taxon>
        <taxon>Porcisia</taxon>
    </lineage>
</organism>
<dbReference type="OrthoDB" id="26681at2759"/>
<dbReference type="GeneID" id="94290998"/>
<dbReference type="InterPro" id="IPR011047">
    <property type="entry name" value="Quinoprotein_ADH-like_sf"/>
</dbReference>
<evidence type="ECO:0008006" key="5">
    <source>
        <dbReference type="Google" id="ProtNLM"/>
    </source>
</evidence>
<name>A0A836IN03_9TRYP</name>
<evidence type="ECO:0000313" key="3">
    <source>
        <dbReference type="EMBL" id="KAG5504498.1"/>
    </source>
</evidence>